<feature type="domain" description="Methyltransferase small" evidence="7">
    <location>
        <begin position="36"/>
        <end position="115"/>
    </location>
</feature>
<dbReference type="PANTHER" id="PTHR45875">
    <property type="entry name" value="METHYLTRANSFERASE N6AMT1"/>
    <property type="match status" value="1"/>
</dbReference>
<name>A0AA91Q016_CLALS</name>
<dbReference type="GO" id="GO:0032259">
    <property type="term" value="P:methylation"/>
    <property type="evidence" value="ECO:0007669"/>
    <property type="project" value="UniProtKB-KW"/>
</dbReference>
<dbReference type="EMBL" id="LYUB02000007">
    <property type="protein sequence ID" value="OVF08609.1"/>
    <property type="molecule type" value="Genomic_DNA"/>
</dbReference>
<dbReference type="AlphaFoldDB" id="A0AA91Q016"/>
<dbReference type="InterPro" id="IPR004557">
    <property type="entry name" value="PrmC-related"/>
</dbReference>
<comment type="subcellular location">
    <subcellularLocation>
        <location evidence="1">Nucleus</location>
    </subcellularLocation>
</comment>
<dbReference type="Pfam" id="PF05175">
    <property type="entry name" value="MTS"/>
    <property type="match status" value="1"/>
</dbReference>
<dbReference type="NCBIfam" id="TIGR00537">
    <property type="entry name" value="hemK_rel_arch"/>
    <property type="match status" value="1"/>
</dbReference>
<evidence type="ECO:0000313" key="9">
    <source>
        <dbReference type="Proteomes" id="UP000195602"/>
    </source>
</evidence>
<comment type="caution">
    <text evidence="8">The sequence shown here is derived from an EMBL/GenBank/DDBJ whole genome shotgun (WGS) entry which is preliminary data.</text>
</comment>
<dbReference type="GO" id="GO:0006417">
    <property type="term" value="P:regulation of translation"/>
    <property type="evidence" value="ECO:0007669"/>
    <property type="project" value="EnsemblFungi"/>
</dbReference>
<evidence type="ECO:0000313" key="8">
    <source>
        <dbReference type="EMBL" id="OVF08609.1"/>
    </source>
</evidence>
<dbReference type="SUPFAM" id="SSF53335">
    <property type="entry name" value="S-adenosyl-L-methionine-dependent methyltransferases"/>
    <property type="match status" value="1"/>
</dbReference>
<dbReference type="KEGG" id="clus:A9F13_07g00572"/>
<dbReference type="GO" id="GO:0003676">
    <property type="term" value="F:nucleic acid binding"/>
    <property type="evidence" value="ECO:0007669"/>
    <property type="project" value="InterPro"/>
</dbReference>
<dbReference type="GO" id="GO:0042273">
    <property type="term" value="P:ribosomal large subunit biogenesis"/>
    <property type="evidence" value="ECO:0007669"/>
    <property type="project" value="EnsemblFungi"/>
</dbReference>
<accession>A0AA91Q016</accession>
<dbReference type="Proteomes" id="UP000195602">
    <property type="component" value="Unassembled WGS sequence"/>
</dbReference>
<dbReference type="Gene3D" id="3.40.50.150">
    <property type="entry name" value="Vaccinia Virus protein VP39"/>
    <property type="match status" value="1"/>
</dbReference>
<dbReference type="InterPro" id="IPR002052">
    <property type="entry name" value="DNA_methylase_N6_adenine_CS"/>
</dbReference>
<dbReference type="PANTHER" id="PTHR45875:SF1">
    <property type="entry name" value="METHYLTRANSFERASE N6AMT1"/>
    <property type="match status" value="1"/>
</dbReference>
<proteinExistence type="inferred from homology"/>
<dbReference type="InterPro" id="IPR007848">
    <property type="entry name" value="Small_mtfrase_dom"/>
</dbReference>
<dbReference type="GO" id="GO:0008276">
    <property type="term" value="F:protein methyltransferase activity"/>
    <property type="evidence" value="ECO:0007669"/>
    <property type="project" value="EnsemblFungi"/>
</dbReference>
<evidence type="ECO:0000256" key="2">
    <source>
        <dbReference type="ARBA" id="ARBA00006149"/>
    </source>
</evidence>
<reference evidence="8 9" key="1">
    <citation type="submission" date="2017-04" db="EMBL/GenBank/DDBJ databases">
        <title>Draft genome of the yeast Clavispora lusitaniae type strain CBS 6936.</title>
        <authorList>
            <person name="Durrens P."/>
            <person name="Klopp C."/>
            <person name="Biteau N."/>
            <person name="Fitton-Ouhabi V."/>
            <person name="Dementhon K."/>
            <person name="Accoceberry I."/>
            <person name="Sherman D.J."/>
            <person name="Noel T."/>
        </authorList>
    </citation>
    <scope>NUCLEOTIDE SEQUENCE [LARGE SCALE GENOMIC DNA]</scope>
    <source>
        <strain evidence="8 9">CBS 6936</strain>
    </source>
</reference>
<dbReference type="FunFam" id="3.40.50.150:FF:000077">
    <property type="entry name" value="HemK methyltransferase family member 2"/>
    <property type="match status" value="1"/>
</dbReference>
<dbReference type="GO" id="GO:0008757">
    <property type="term" value="F:S-adenosylmethionine-dependent methyltransferase activity"/>
    <property type="evidence" value="ECO:0007669"/>
    <property type="project" value="EnsemblFungi"/>
</dbReference>
<dbReference type="GO" id="GO:0035657">
    <property type="term" value="C:eRF1 methyltransferase complex"/>
    <property type="evidence" value="ECO:0007669"/>
    <property type="project" value="EnsemblFungi"/>
</dbReference>
<keyword evidence="5" id="KW-0949">S-adenosyl-L-methionine</keyword>
<keyword evidence="3 8" id="KW-0489">Methyltransferase</keyword>
<dbReference type="GO" id="GO:0005634">
    <property type="term" value="C:nucleus"/>
    <property type="evidence" value="ECO:0007669"/>
    <property type="project" value="UniProtKB-SubCell"/>
</dbReference>
<evidence type="ECO:0000256" key="3">
    <source>
        <dbReference type="ARBA" id="ARBA00022603"/>
    </source>
</evidence>
<keyword evidence="4" id="KW-0808">Transferase</keyword>
<dbReference type="InterPro" id="IPR029063">
    <property type="entry name" value="SAM-dependent_MTases_sf"/>
</dbReference>
<gene>
    <name evidence="8" type="ORF">A9F13_07g00572</name>
</gene>
<evidence type="ECO:0000259" key="7">
    <source>
        <dbReference type="Pfam" id="PF05175"/>
    </source>
</evidence>
<evidence type="ECO:0000256" key="6">
    <source>
        <dbReference type="ARBA" id="ARBA00023242"/>
    </source>
</evidence>
<evidence type="ECO:0000256" key="1">
    <source>
        <dbReference type="ARBA" id="ARBA00004123"/>
    </source>
</evidence>
<dbReference type="OMA" id="EWDDWME"/>
<protein>
    <submittedName>
        <fullName evidence="8">S-adenosylmethionine-dependent methyltransferase</fullName>
    </submittedName>
</protein>
<sequence>MLPTPDLPPLAETVYEPAEDSFLFLDCFEELRPSRAFPIVCEIGAGSGVVSTFLKAHVFPDGTFFATDVNPAACQAVAATARLNKADIDPCQMSLTSALRKRTVDVLVFNPPYVPAEDVPSRPAASEDPVWLDLALLGGTDGMVVTQQVLDSLDDILAPGGAAYILFCARNRPDDVARQMKEKGWQVEVVAHRTAGWEVLSILEFKREGL</sequence>
<dbReference type="InterPro" id="IPR052190">
    <property type="entry name" value="Euk-Arch_PrmC-MTase"/>
</dbReference>
<comment type="similarity">
    <text evidence="2">Belongs to the eukaryotic/archaeal PrmC-related family.</text>
</comment>
<organism evidence="8 9">
    <name type="scientific">Clavispora lusitaniae</name>
    <name type="common">Candida lusitaniae</name>
    <dbReference type="NCBI Taxonomy" id="36911"/>
    <lineage>
        <taxon>Eukaryota</taxon>
        <taxon>Fungi</taxon>
        <taxon>Dikarya</taxon>
        <taxon>Ascomycota</taxon>
        <taxon>Saccharomycotina</taxon>
        <taxon>Pichiomycetes</taxon>
        <taxon>Metschnikowiaceae</taxon>
        <taxon>Clavispora</taxon>
    </lineage>
</organism>
<dbReference type="PROSITE" id="PS00092">
    <property type="entry name" value="N6_MTASE"/>
    <property type="match status" value="1"/>
</dbReference>
<evidence type="ECO:0000256" key="4">
    <source>
        <dbReference type="ARBA" id="ARBA00022679"/>
    </source>
</evidence>
<evidence type="ECO:0000256" key="5">
    <source>
        <dbReference type="ARBA" id="ARBA00022691"/>
    </source>
</evidence>
<dbReference type="GO" id="GO:0015934">
    <property type="term" value="C:large ribosomal subunit"/>
    <property type="evidence" value="ECO:0007669"/>
    <property type="project" value="EnsemblFungi"/>
</dbReference>
<keyword evidence="6" id="KW-0539">Nucleus</keyword>